<protein>
    <submittedName>
        <fullName evidence="1">Uncharacterized protein</fullName>
    </submittedName>
</protein>
<comment type="caution">
    <text evidence="1">The sequence shown here is derived from an EMBL/GenBank/DDBJ whole genome shotgun (WGS) entry which is preliminary data.</text>
</comment>
<keyword evidence="2" id="KW-1185">Reference proteome</keyword>
<dbReference type="Proteomes" id="UP001161405">
    <property type="component" value="Unassembled WGS sequence"/>
</dbReference>
<sequence>MNLDPGTVARNQCGWANCQNTEVEGVAYSLLTINMLSKPVGIVNMRNWYVFLQIREISANPSIWKMRITA</sequence>
<reference evidence="1" key="1">
    <citation type="journal article" date="2014" name="Int. J. Syst. Evol. Microbiol.">
        <title>Complete genome of a new Firmicutes species belonging to the dominant human colonic microbiota ('Ruminococcus bicirculans') reveals two chromosomes and a selective capacity to utilize plant glucans.</title>
        <authorList>
            <consortium name="NISC Comparative Sequencing Program"/>
            <person name="Wegmann U."/>
            <person name="Louis P."/>
            <person name="Goesmann A."/>
            <person name="Henrissat B."/>
            <person name="Duncan S.H."/>
            <person name="Flint H.J."/>
        </authorList>
    </citation>
    <scope>NUCLEOTIDE SEQUENCE</scope>
    <source>
        <strain evidence="1">NBRC 107169</strain>
    </source>
</reference>
<proteinExistence type="predicted"/>
<evidence type="ECO:0000313" key="2">
    <source>
        <dbReference type="Proteomes" id="UP001161405"/>
    </source>
</evidence>
<evidence type="ECO:0000313" key="1">
    <source>
        <dbReference type="EMBL" id="GLQ18715.1"/>
    </source>
</evidence>
<dbReference type="EMBL" id="BSNI01000002">
    <property type="protein sequence ID" value="GLQ18715.1"/>
    <property type="molecule type" value="Genomic_DNA"/>
</dbReference>
<name>A0ABQ5UVG9_9HYPH</name>
<gene>
    <name evidence="1" type="ORF">GCM10007879_29640</name>
</gene>
<organism evidence="1 2">
    <name type="scientific">Maritalea porphyrae</name>
    <dbReference type="NCBI Taxonomy" id="880732"/>
    <lineage>
        <taxon>Bacteria</taxon>
        <taxon>Pseudomonadati</taxon>
        <taxon>Pseudomonadota</taxon>
        <taxon>Alphaproteobacteria</taxon>
        <taxon>Hyphomicrobiales</taxon>
        <taxon>Devosiaceae</taxon>
        <taxon>Maritalea</taxon>
    </lineage>
</organism>
<accession>A0ABQ5UVG9</accession>
<reference evidence="1" key="2">
    <citation type="submission" date="2023-01" db="EMBL/GenBank/DDBJ databases">
        <title>Draft genome sequence of Maritalea porphyrae strain NBRC 107169.</title>
        <authorList>
            <person name="Sun Q."/>
            <person name="Mori K."/>
        </authorList>
    </citation>
    <scope>NUCLEOTIDE SEQUENCE</scope>
    <source>
        <strain evidence="1">NBRC 107169</strain>
    </source>
</reference>